<accession>A0A6I6HGZ5</accession>
<dbReference type="AlphaFoldDB" id="A0A6I6HGZ5"/>
<dbReference type="Proteomes" id="UP000425817">
    <property type="component" value="Chromosome"/>
</dbReference>
<dbReference type="OrthoDB" id="8853254at2"/>
<dbReference type="RefSeq" id="WP_157613915.1">
    <property type="nucleotide sequence ID" value="NZ_CP046622.1"/>
</dbReference>
<reference evidence="1 2" key="1">
    <citation type="submission" date="2019-12" db="EMBL/GenBank/DDBJ databases">
        <title>Hybrid Genome Assemblies of two High G+C Isolates from Undergraduate Microbiology Courses.</title>
        <authorList>
            <person name="Ne Ville C.J."/>
            <person name="Enright D."/>
            <person name="Hernandez I."/>
            <person name="Dodsworth J."/>
            <person name="Orwin P.M."/>
        </authorList>
    </citation>
    <scope>NUCLEOTIDE SEQUENCE [LARGE SCALE GENOMIC DNA]</scope>
    <source>
        <strain evidence="1 2">CSUSB</strain>
    </source>
</reference>
<organism evidence="1 2">
    <name type="scientific">Variovorax paradoxus</name>
    <dbReference type="NCBI Taxonomy" id="34073"/>
    <lineage>
        <taxon>Bacteria</taxon>
        <taxon>Pseudomonadati</taxon>
        <taxon>Pseudomonadota</taxon>
        <taxon>Betaproteobacteria</taxon>
        <taxon>Burkholderiales</taxon>
        <taxon>Comamonadaceae</taxon>
        <taxon>Variovorax</taxon>
    </lineage>
</organism>
<gene>
    <name evidence="1" type="ORF">GOQ09_13770</name>
</gene>
<evidence type="ECO:0000313" key="2">
    <source>
        <dbReference type="Proteomes" id="UP000425817"/>
    </source>
</evidence>
<proteinExistence type="predicted"/>
<evidence type="ECO:0000313" key="1">
    <source>
        <dbReference type="EMBL" id="QGW82578.1"/>
    </source>
</evidence>
<name>A0A6I6HGZ5_VARPD</name>
<protein>
    <submittedName>
        <fullName evidence="1">Uncharacterized protein</fullName>
    </submittedName>
</protein>
<sequence>MAIALFCAGIFAAAMHLFALPALYLWERYLEQRPLPGKRDRAAHRPSNGSSARLQAAAPKLAHDFWNSGSTTMTDDSTPISDGHSLEYRGFRFELRAEPVRGGYQPIVVVVRTPADEEETQLPNDTEEIVYGTEAEATRHGEQQAIRWVHDRTGDAQAQF</sequence>
<dbReference type="EMBL" id="CP046622">
    <property type="protein sequence ID" value="QGW82578.1"/>
    <property type="molecule type" value="Genomic_DNA"/>
</dbReference>